<accession>A0A2P5E1K0</accession>
<name>A0A2P5E1K0_PARAD</name>
<protein>
    <submittedName>
        <fullName evidence="1">Uncharacterized protein</fullName>
    </submittedName>
</protein>
<dbReference type="Proteomes" id="UP000237105">
    <property type="component" value="Unassembled WGS sequence"/>
</dbReference>
<gene>
    <name evidence="1" type="ORF">PanWU01x14_011600</name>
</gene>
<organism evidence="1 2">
    <name type="scientific">Parasponia andersonii</name>
    <name type="common">Sponia andersonii</name>
    <dbReference type="NCBI Taxonomy" id="3476"/>
    <lineage>
        <taxon>Eukaryota</taxon>
        <taxon>Viridiplantae</taxon>
        <taxon>Streptophyta</taxon>
        <taxon>Embryophyta</taxon>
        <taxon>Tracheophyta</taxon>
        <taxon>Spermatophyta</taxon>
        <taxon>Magnoliopsida</taxon>
        <taxon>eudicotyledons</taxon>
        <taxon>Gunneridae</taxon>
        <taxon>Pentapetalae</taxon>
        <taxon>rosids</taxon>
        <taxon>fabids</taxon>
        <taxon>Rosales</taxon>
        <taxon>Cannabaceae</taxon>
        <taxon>Parasponia</taxon>
    </lineage>
</organism>
<dbReference type="AlphaFoldDB" id="A0A2P5E1K0"/>
<proteinExistence type="predicted"/>
<comment type="caution">
    <text evidence="1">The sequence shown here is derived from an EMBL/GenBank/DDBJ whole genome shotgun (WGS) entry which is preliminary data.</text>
</comment>
<evidence type="ECO:0000313" key="1">
    <source>
        <dbReference type="EMBL" id="PON79425.1"/>
    </source>
</evidence>
<feature type="non-terminal residue" evidence="1">
    <location>
        <position position="63"/>
    </location>
</feature>
<reference evidence="2" key="1">
    <citation type="submission" date="2016-06" db="EMBL/GenBank/DDBJ databases">
        <title>Parallel loss of symbiosis genes in relatives of nitrogen-fixing non-legume Parasponia.</title>
        <authorList>
            <person name="Van Velzen R."/>
            <person name="Holmer R."/>
            <person name="Bu F."/>
            <person name="Rutten L."/>
            <person name="Van Zeijl A."/>
            <person name="Liu W."/>
            <person name="Santuari L."/>
            <person name="Cao Q."/>
            <person name="Sharma T."/>
            <person name="Shen D."/>
            <person name="Roswanjaya Y."/>
            <person name="Wardhani T."/>
            <person name="Kalhor M.S."/>
            <person name="Jansen J."/>
            <person name="Van den Hoogen J."/>
            <person name="Gungor B."/>
            <person name="Hartog M."/>
            <person name="Hontelez J."/>
            <person name="Verver J."/>
            <person name="Yang W.-C."/>
            <person name="Schijlen E."/>
            <person name="Repin R."/>
            <person name="Schilthuizen M."/>
            <person name="Schranz E."/>
            <person name="Heidstra R."/>
            <person name="Miyata K."/>
            <person name="Fedorova E."/>
            <person name="Kohlen W."/>
            <person name="Bisseling T."/>
            <person name="Smit S."/>
            <person name="Geurts R."/>
        </authorList>
    </citation>
    <scope>NUCLEOTIDE SEQUENCE [LARGE SCALE GENOMIC DNA]</scope>
    <source>
        <strain evidence="2">cv. WU1-14</strain>
    </source>
</reference>
<dbReference type="EMBL" id="JXTB01000004">
    <property type="protein sequence ID" value="PON79425.1"/>
    <property type="molecule type" value="Genomic_DNA"/>
</dbReference>
<keyword evidence="2" id="KW-1185">Reference proteome</keyword>
<evidence type="ECO:0000313" key="2">
    <source>
        <dbReference type="Proteomes" id="UP000237105"/>
    </source>
</evidence>
<dbReference type="OrthoDB" id="10423342at2759"/>
<sequence length="63" mass="7491">MDIDTHYTSSMFQEYEEQSMDEMKVDDNPIFPTQFRKKMVSKSEKNIIEKGIKTVVSLRIDKE</sequence>